<dbReference type="GO" id="GO:0005634">
    <property type="term" value="C:nucleus"/>
    <property type="evidence" value="ECO:0007669"/>
    <property type="project" value="UniProtKB-SubCell"/>
</dbReference>
<dbReference type="SMART" id="SM00451">
    <property type="entry name" value="ZnF_U1"/>
    <property type="match status" value="4"/>
</dbReference>
<evidence type="ECO:0000256" key="10">
    <source>
        <dbReference type="ARBA" id="ARBA00039634"/>
    </source>
</evidence>
<evidence type="ECO:0000256" key="1">
    <source>
        <dbReference type="ARBA" id="ARBA00004123"/>
    </source>
</evidence>
<feature type="domain" description="C2H2-type" evidence="11">
    <location>
        <begin position="199"/>
        <end position="223"/>
    </location>
</feature>
<dbReference type="SUPFAM" id="SSF57667">
    <property type="entry name" value="beta-beta-alpha zinc fingers"/>
    <property type="match status" value="4"/>
</dbReference>
<name>A0A553MXH7_9TELE</name>
<feature type="domain" description="C2H2-type" evidence="11">
    <location>
        <begin position="136"/>
        <end position="160"/>
    </location>
</feature>
<dbReference type="AlphaFoldDB" id="A0A553MXH7"/>
<evidence type="ECO:0000256" key="3">
    <source>
        <dbReference type="ARBA" id="ARBA00022490"/>
    </source>
</evidence>
<feature type="domain" description="U1-type" evidence="12">
    <location>
        <begin position="246"/>
        <end position="280"/>
    </location>
</feature>
<keyword evidence="14" id="KW-1185">Reference proteome</keyword>
<evidence type="ECO:0000256" key="8">
    <source>
        <dbReference type="ARBA" id="ARBA00022884"/>
    </source>
</evidence>
<dbReference type="InterPro" id="IPR051868">
    <property type="entry name" value="ZN346_ZMAT4"/>
</dbReference>
<sequence length="368" mass="41453">MYPKLGLVLMERRDVAVCACAIILLAPANKHGAARTEWRFSIFTFRTGRSVVTEGHFLSVDRMIKEHSELFSESQCKVCNAALISLSQKLAHYLSKKHASKVRRYMMVHGNDDCESATKRFKPSGDHESDIVEKYKNCRVCNMTFCSPVVAQSHYVGKVHAKNLRMQSASYTATEFSVSKAQGNMNVVHQVTAEQDPNRFCTICQASFNNPLMAQQHYSGKKHKKHINKQKLMETYGTSTTPASKVKGYPCDMCNIELNSVEQYNAHIGGSKHRNQLKGNKEQNFFPAPTNYNQDDQYHESQLSLEDPGEWDSFNHFGGIVLDGDIRRSKTQPMCEAGNKQSCVFEQRQCESQVAAAESRDADDTSTP</sequence>
<keyword evidence="4" id="KW-0479">Metal-binding</keyword>
<dbReference type="PANTHER" id="PTHR46144:SF5">
    <property type="entry name" value="ZINC FINGER PROTEIN 346"/>
    <property type="match status" value="1"/>
</dbReference>
<dbReference type="InterPro" id="IPR013087">
    <property type="entry name" value="Znf_C2H2_type"/>
</dbReference>
<evidence type="ECO:0000256" key="4">
    <source>
        <dbReference type="ARBA" id="ARBA00022723"/>
    </source>
</evidence>
<keyword evidence="5" id="KW-0677">Repeat</keyword>
<dbReference type="OrthoDB" id="1925236at2759"/>
<evidence type="ECO:0000259" key="12">
    <source>
        <dbReference type="SMART" id="SM00451"/>
    </source>
</evidence>
<accession>A0A553MXH7</accession>
<dbReference type="Proteomes" id="UP000316079">
    <property type="component" value="Unassembled WGS sequence"/>
</dbReference>
<feature type="domain" description="C2H2-type" evidence="11">
    <location>
        <begin position="74"/>
        <end position="98"/>
    </location>
</feature>
<keyword evidence="3" id="KW-0963">Cytoplasm</keyword>
<dbReference type="GO" id="GO:0003723">
    <property type="term" value="F:RNA binding"/>
    <property type="evidence" value="ECO:0007669"/>
    <property type="project" value="UniProtKB-KW"/>
</dbReference>
<protein>
    <recommendedName>
        <fullName evidence="10">Zinc finger protein 346</fullName>
    </recommendedName>
</protein>
<reference evidence="13 14" key="1">
    <citation type="journal article" date="2019" name="Sci. Data">
        <title>Hybrid genome assembly and annotation of Danionella translucida.</title>
        <authorList>
            <person name="Kadobianskyi M."/>
            <person name="Schulze L."/>
            <person name="Schuelke M."/>
            <person name="Judkewitz B."/>
        </authorList>
    </citation>
    <scope>NUCLEOTIDE SEQUENCE [LARGE SCALE GENOMIC DNA]</scope>
    <source>
        <strain evidence="13 14">Bolton</strain>
    </source>
</reference>
<evidence type="ECO:0000256" key="2">
    <source>
        <dbReference type="ARBA" id="ARBA00004496"/>
    </source>
</evidence>
<keyword evidence="6" id="KW-0863">Zinc-finger</keyword>
<gene>
    <name evidence="13" type="ORF">DNTS_017663</name>
</gene>
<organism evidence="13 14">
    <name type="scientific">Danionella cerebrum</name>
    <dbReference type="NCBI Taxonomy" id="2873325"/>
    <lineage>
        <taxon>Eukaryota</taxon>
        <taxon>Metazoa</taxon>
        <taxon>Chordata</taxon>
        <taxon>Craniata</taxon>
        <taxon>Vertebrata</taxon>
        <taxon>Euteleostomi</taxon>
        <taxon>Actinopterygii</taxon>
        <taxon>Neopterygii</taxon>
        <taxon>Teleostei</taxon>
        <taxon>Ostariophysi</taxon>
        <taxon>Cypriniformes</taxon>
        <taxon>Danionidae</taxon>
        <taxon>Danioninae</taxon>
        <taxon>Danionella</taxon>
    </lineage>
</organism>
<comment type="caution">
    <text evidence="13">The sequence shown here is derived from an EMBL/GenBank/DDBJ whole genome shotgun (WGS) entry which is preliminary data.</text>
</comment>
<dbReference type="PANTHER" id="PTHR46144">
    <property type="entry name" value="ZINC FINGER PROTEIN 385B-LIKE"/>
    <property type="match status" value="1"/>
</dbReference>
<feature type="domain" description="U1-type" evidence="12">
    <location>
        <begin position="71"/>
        <end position="105"/>
    </location>
</feature>
<evidence type="ECO:0000256" key="6">
    <source>
        <dbReference type="ARBA" id="ARBA00022771"/>
    </source>
</evidence>
<dbReference type="Gene3D" id="3.30.160.60">
    <property type="entry name" value="Classic Zinc Finger"/>
    <property type="match status" value="4"/>
</dbReference>
<dbReference type="SMART" id="SM00355">
    <property type="entry name" value="ZnF_C2H2"/>
    <property type="match status" value="4"/>
</dbReference>
<dbReference type="GO" id="GO:0008270">
    <property type="term" value="F:zinc ion binding"/>
    <property type="evidence" value="ECO:0007669"/>
    <property type="project" value="UniProtKB-KW"/>
</dbReference>
<feature type="domain" description="U1-type" evidence="12">
    <location>
        <begin position="133"/>
        <end position="167"/>
    </location>
</feature>
<dbReference type="InterPro" id="IPR036236">
    <property type="entry name" value="Znf_C2H2_sf"/>
</dbReference>
<keyword evidence="8" id="KW-0694">RNA-binding</keyword>
<evidence type="ECO:0000313" key="14">
    <source>
        <dbReference type="Proteomes" id="UP000316079"/>
    </source>
</evidence>
<dbReference type="GO" id="GO:0005737">
    <property type="term" value="C:cytoplasm"/>
    <property type="evidence" value="ECO:0007669"/>
    <property type="project" value="UniProtKB-SubCell"/>
</dbReference>
<keyword evidence="9" id="KW-0539">Nucleus</keyword>
<dbReference type="STRING" id="623744.A0A553MXH7"/>
<comment type="subcellular location">
    <subcellularLocation>
        <location evidence="2">Cytoplasm</location>
    </subcellularLocation>
    <subcellularLocation>
        <location evidence="1">Nucleus</location>
    </subcellularLocation>
</comment>
<evidence type="ECO:0000256" key="7">
    <source>
        <dbReference type="ARBA" id="ARBA00022833"/>
    </source>
</evidence>
<evidence type="ECO:0000256" key="5">
    <source>
        <dbReference type="ARBA" id="ARBA00022737"/>
    </source>
</evidence>
<dbReference type="EMBL" id="SRMA01027220">
    <property type="protein sequence ID" value="TRY57867.1"/>
    <property type="molecule type" value="Genomic_DNA"/>
</dbReference>
<proteinExistence type="predicted"/>
<dbReference type="InterPro" id="IPR003604">
    <property type="entry name" value="Matrin/U1-like-C_Znf_C2H2"/>
</dbReference>
<dbReference type="Pfam" id="PF12874">
    <property type="entry name" value="zf-met"/>
    <property type="match status" value="4"/>
</dbReference>
<evidence type="ECO:0000256" key="9">
    <source>
        <dbReference type="ARBA" id="ARBA00023242"/>
    </source>
</evidence>
<keyword evidence="7" id="KW-0862">Zinc</keyword>
<evidence type="ECO:0000313" key="13">
    <source>
        <dbReference type="EMBL" id="TRY57867.1"/>
    </source>
</evidence>
<evidence type="ECO:0000259" key="11">
    <source>
        <dbReference type="SMART" id="SM00355"/>
    </source>
</evidence>
<feature type="domain" description="C2H2-type" evidence="11">
    <location>
        <begin position="249"/>
        <end position="273"/>
    </location>
</feature>
<feature type="domain" description="U1-type" evidence="12">
    <location>
        <begin position="196"/>
        <end position="230"/>
    </location>
</feature>